<reference evidence="2 3" key="1">
    <citation type="submission" date="2018-08" db="EMBL/GenBank/DDBJ databases">
        <title>Genomic Encyclopedia of Archaeal and Bacterial Type Strains, Phase II (KMG-II): from individual species to whole genera.</title>
        <authorList>
            <person name="Goeker M."/>
        </authorList>
    </citation>
    <scope>NUCLEOTIDE SEQUENCE [LARGE SCALE GENOMIC DNA]</scope>
    <source>
        <strain evidence="2 3">DSM 45791</strain>
    </source>
</reference>
<dbReference type="OrthoDB" id="127785at2"/>
<sequence>MFGWWRRKSSNTGGRSENTAESVHGVQAHRIDHVTIYNAPPESATETPKPPRGWEFYALVEPQRLIHVSELVAGLADEIAGTHSPAITVSGEGGLGKTAVTHAAVSAVAEDGGFTHLVWASAKNARFSATEAGEASLDSIYWHDVLRMIAAQLGCPLPANQALWEHELRRFVATELRAGRLLVVVDNLEMVRAAEQVIHRLRALGFRHPHKIVATTRWSVVGDDLDVRDFVVPPLTPAKTCDLVRLVAADTNSDLATAGDDKLAAVHEITEGNPFLIKLITRRFVVTGRPLDHVIAELGGATGDRLGGRVRAWLFDGSLDELRTRSSQEHALGLLYAFCATSRGGSLAYDALQAAAGIEDGFDEVLGTACRLGLIRPSNHNELYSIHSLLYQYMCPLAWEIQ</sequence>
<comment type="caution">
    <text evidence="2">The sequence shown here is derived from an EMBL/GenBank/DDBJ whole genome shotgun (WGS) entry which is preliminary data.</text>
</comment>
<keyword evidence="3" id="KW-1185">Reference proteome</keyword>
<evidence type="ECO:0000313" key="2">
    <source>
        <dbReference type="EMBL" id="REH47119.1"/>
    </source>
</evidence>
<dbReference type="InterPro" id="IPR027417">
    <property type="entry name" value="P-loop_NTPase"/>
</dbReference>
<gene>
    <name evidence="2" type="ORF">BCF44_106284</name>
</gene>
<dbReference type="SUPFAM" id="SSF52540">
    <property type="entry name" value="P-loop containing nucleoside triphosphate hydrolases"/>
    <property type="match status" value="1"/>
</dbReference>
<protein>
    <submittedName>
        <fullName evidence="2">Uncharacterized protein</fullName>
    </submittedName>
</protein>
<dbReference type="Gene3D" id="3.40.50.300">
    <property type="entry name" value="P-loop containing nucleotide triphosphate hydrolases"/>
    <property type="match status" value="1"/>
</dbReference>
<accession>A0A3E0HKX3</accession>
<feature type="compositionally biased region" description="Polar residues" evidence="1">
    <location>
        <begin position="10"/>
        <end position="21"/>
    </location>
</feature>
<evidence type="ECO:0000256" key="1">
    <source>
        <dbReference type="SAM" id="MobiDB-lite"/>
    </source>
</evidence>
<dbReference type="RefSeq" id="WP_116175764.1">
    <property type="nucleotide sequence ID" value="NZ_CP144375.1"/>
</dbReference>
<evidence type="ECO:0000313" key="3">
    <source>
        <dbReference type="Proteomes" id="UP000256269"/>
    </source>
</evidence>
<name>A0A3E0HKX3_9PSEU</name>
<organism evidence="2 3">
    <name type="scientific">Kutzneria buriramensis</name>
    <dbReference type="NCBI Taxonomy" id="1045776"/>
    <lineage>
        <taxon>Bacteria</taxon>
        <taxon>Bacillati</taxon>
        <taxon>Actinomycetota</taxon>
        <taxon>Actinomycetes</taxon>
        <taxon>Pseudonocardiales</taxon>
        <taxon>Pseudonocardiaceae</taxon>
        <taxon>Kutzneria</taxon>
    </lineage>
</organism>
<dbReference type="EMBL" id="QUNO01000006">
    <property type="protein sequence ID" value="REH47119.1"/>
    <property type="molecule type" value="Genomic_DNA"/>
</dbReference>
<dbReference type="Proteomes" id="UP000256269">
    <property type="component" value="Unassembled WGS sequence"/>
</dbReference>
<dbReference type="AlphaFoldDB" id="A0A3E0HKX3"/>
<dbReference type="GO" id="GO:0043531">
    <property type="term" value="F:ADP binding"/>
    <property type="evidence" value="ECO:0007669"/>
    <property type="project" value="InterPro"/>
</dbReference>
<proteinExistence type="predicted"/>
<feature type="region of interest" description="Disordered" evidence="1">
    <location>
        <begin position="1"/>
        <end position="22"/>
    </location>
</feature>